<evidence type="ECO:0000313" key="2">
    <source>
        <dbReference type="EMBL" id="CAD8654523.1"/>
    </source>
</evidence>
<organism evidence="2">
    <name type="scientific">Pyramimonas obovata</name>
    <dbReference type="NCBI Taxonomy" id="1411642"/>
    <lineage>
        <taxon>Eukaryota</taxon>
        <taxon>Viridiplantae</taxon>
        <taxon>Chlorophyta</taxon>
        <taxon>Pyramimonadophyceae</taxon>
        <taxon>Pyramimonadales</taxon>
        <taxon>Pyramimonadaceae</taxon>
        <taxon>Pyramimonas</taxon>
        <taxon>Pyramimonas incertae sedis</taxon>
    </lineage>
</organism>
<name>A0A7S0QUW7_9CHLO</name>
<accession>A0A7S0QUW7</accession>
<dbReference type="PANTHER" id="PTHR15827">
    <property type="entry name" value="CYCLIN-DEPENDENT KINASE 2-INTERACTING PROTEIN"/>
    <property type="match status" value="1"/>
</dbReference>
<gene>
    <name evidence="2" type="ORF">POBO1169_LOCUS3500</name>
</gene>
<dbReference type="PANTHER" id="PTHR15827:SF2">
    <property type="entry name" value="CYCLIN-DEPENDENT KINASE 2-INTERACTING PROTEIN"/>
    <property type="match status" value="1"/>
</dbReference>
<dbReference type="EMBL" id="HBFA01006709">
    <property type="protein sequence ID" value="CAD8654523.1"/>
    <property type="molecule type" value="Transcribed_RNA"/>
</dbReference>
<proteinExistence type="predicted"/>
<evidence type="ECO:0000256" key="1">
    <source>
        <dbReference type="SAM" id="MobiDB-lite"/>
    </source>
</evidence>
<feature type="compositionally biased region" description="Polar residues" evidence="1">
    <location>
        <begin position="113"/>
        <end position="127"/>
    </location>
</feature>
<dbReference type="AlphaFoldDB" id="A0A7S0QUW7"/>
<feature type="region of interest" description="Disordered" evidence="1">
    <location>
        <begin position="194"/>
        <end position="215"/>
    </location>
</feature>
<sequence>MATPAAVRLWRTAAQRRVRSAFNSIANARVEWQKATAEGREAGTEVVNAQLSKGLLVDLDLGELASLPNIKSVAQAKLTKQQVRSLERLLLAFERLEAAVSRLHSALEGFQEPPSTVSATGSTSPTAARTPDSKGGTRPSGGAVSEAASKGPVYNCLSITTLEAIAKEMVDMFEQELDVKRQITCAIHSLVAASHNQGQGQGPGQSRHGQHRELSSDELRSRLEVFLSAWQLEPRINSQRLEEITEMLDAEMKMPQY</sequence>
<reference evidence="2" key="1">
    <citation type="submission" date="2021-01" db="EMBL/GenBank/DDBJ databases">
        <authorList>
            <person name="Corre E."/>
            <person name="Pelletier E."/>
            <person name="Niang G."/>
            <person name="Scheremetjew M."/>
            <person name="Finn R."/>
            <person name="Kale V."/>
            <person name="Holt S."/>
            <person name="Cochrane G."/>
            <person name="Meng A."/>
            <person name="Brown T."/>
            <person name="Cohen L."/>
        </authorList>
    </citation>
    <scope>NUCLEOTIDE SEQUENCE</scope>
    <source>
        <strain evidence="2">CCMP722</strain>
    </source>
</reference>
<feature type="region of interest" description="Disordered" evidence="1">
    <location>
        <begin position="111"/>
        <end position="148"/>
    </location>
</feature>
<protein>
    <submittedName>
        <fullName evidence="2">Uncharacterized protein</fullName>
    </submittedName>
</protein>